<name>A0A0H2RMW1_9AGAM</name>
<protein>
    <submittedName>
        <fullName evidence="1">Uncharacterized protein</fullName>
    </submittedName>
</protein>
<evidence type="ECO:0000313" key="1">
    <source>
        <dbReference type="EMBL" id="KLO06181.1"/>
    </source>
</evidence>
<dbReference type="AlphaFoldDB" id="A0A0H2RMW1"/>
<organism evidence="1 2">
    <name type="scientific">Schizopora paradoxa</name>
    <dbReference type="NCBI Taxonomy" id="27342"/>
    <lineage>
        <taxon>Eukaryota</taxon>
        <taxon>Fungi</taxon>
        <taxon>Dikarya</taxon>
        <taxon>Basidiomycota</taxon>
        <taxon>Agaricomycotina</taxon>
        <taxon>Agaricomycetes</taxon>
        <taxon>Hymenochaetales</taxon>
        <taxon>Schizoporaceae</taxon>
        <taxon>Schizopora</taxon>
    </lineage>
</organism>
<keyword evidence="2" id="KW-1185">Reference proteome</keyword>
<accession>A0A0H2RMW1</accession>
<dbReference type="Proteomes" id="UP000053477">
    <property type="component" value="Unassembled WGS sequence"/>
</dbReference>
<dbReference type="InParanoid" id="A0A0H2RMW1"/>
<sequence length="200" mass="21416">MAHLNSAVGSTLVRNLATVDDFASFGLTSKDVCLQDHTAVFYILGKTIQPCQDSGRCPSGLDVVPLAETWERAAAVLGQLLKKTSLALPSGGRGVWFGVRGPNRPLCFVAQNADFAIHQLASLPKTSLSNVTPGSAVMPLFTVSYSGASDCVKARYNLSSEFELFVNFNLLGVVLLRDADPLAFTPDMFNITHHALGVIF</sequence>
<gene>
    <name evidence="1" type="ORF">SCHPADRAFT_946305</name>
</gene>
<reference evidence="1 2" key="1">
    <citation type="submission" date="2015-04" db="EMBL/GenBank/DDBJ databases">
        <title>Complete genome sequence of Schizopora paradoxa KUC8140, a cosmopolitan wood degrader in East Asia.</title>
        <authorList>
            <consortium name="DOE Joint Genome Institute"/>
            <person name="Min B."/>
            <person name="Park H."/>
            <person name="Jang Y."/>
            <person name="Kim J.-J."/>
            <person name="Kim K.H."/>
            <person name="Pangilinan J."/>
            <person name="Lipzen A."/>
            <person name="Riley R."/>
            <person name="Grigoriev I.V."/>
            <person name="Spatafora J.W."/>
            <person name="Choi I.-G."/>
        </authorList>
    </citation>
    <scope>NUCLEOTIDE SEQUENCE [LARGE SCALE GENOMIC DNA]</scope>
    <source>
        <strain evidence="1 2">KUC8140</strain>
    </source>
</reference>
<proteinExistence type="predicted"/>
<dbReference type="EMBL" id="KQ086229">
    <property type="protein sequence ID" value="KLO06181.1"/>
    <property type="molecule type" value="Genomic_DNA"/>
</dbReference>
<evidence type="ECO:0000313" key="2">
    <source>
        <dbReference type="Proteomes" id="UP000053477"/>
    </source>
</evidence>